<reference evidence="2 3" key="1">
    <citation type="submission" date="2019-09" db="EMBL/GenBank/DDBJ databases">
        <title>High taxonomic diversity of Micromonospora strains isolated from Medicago sativa nodules in different geographical locations.</title>
        <authorList>
            <person name="Martinez-Hidalgo P."/>
            <person name="Flores-Felix J.D."/>
            <person name="Velazquez E."/>
            <person name="Brau L."/>
            <person name="Trujillo M.E."/>
            <person name="Martinez-Molina E."/>
        </authorList>
    </citation>
    <scope>NUCLEOTIDE SEQUENCE [LARGE SCALE GENOMIC DNA]</scope>
    <source>
        <strain evidence="2 3">ALFB5</strain>
    </source>
</reference>
<name>A0ABQ6UM17_9ACTN</name>
<comment type="caution">
    <text evidence="2">The sequence shown here is derived from an EMBL/GenBank/DDBJ whole genome shotgun (WGS) entry which is preliminary data.</text>
</comment>
<organism evidence="2 3">
    <name type="scientific">Micromonospora aurantiaca</name>
    <name type="common">nom. illeg.</name>
    <dbReference type="NCBI Taxonomy" id="47850"/>
    <lineage>
        <taxon>Bacteria</taxon>
        <taxon>Bacillati</taxon>
        <taxon>Actinomycetota</taxon>
        <taxon>Actinomycetes</taxon>
        <taxon>Micromonosporales</taxon>
        <taxon>Micromonosporaceae</taxon>
        <taxon>Micromonospora</taxon>
    </lineage>
</organism>
<dbReference type="InterPro" id="IPR056911">
    <property type="entry name" value="Phage_Znf_bind_put"/>
</dbReference>
<evidence type="ECO:0000313" key="2">
    <source>
        <dbReference type="EMBL" id="KAB1117942.1"/>
    </source>
</evidence>
<evidence type="ECO:0000313" key="3">
    <source>
        <dbReference type="Proteomes" id="UP000471364"/>
    </source>
</evidence>
<dbReference type="Proteomes" id="UP000471364">
    <property type="component" value="Unassembled WGS sequence"/>
</dbReference>
<evidence type="ECO:0000259" key="1">
    <source>
        <dbReference type="Pfam" id="PF24623"/>
    </source>
</evidence>
<feature type="domain" description="DNA-binding phage zinc finger" evidence="1">
    <location>
        <begin position="46"/>
        <end position="96"/>
    </location>
</feature>
<dbReference type="RefSeq" id="WP_145752121.1">
    <property type="nucleotide sequence ID" value="NZ_CP084582.1"/>
</dbReference>
<dbReference type="EMBL" id="WAAR01000016">
    <property type="protein sequence ID" value="KAB1117942.1"/>
    <property type="molecule type" value="Genomic_DNA"/>
</dbReference>
<sequence>MPLIKMTGEQAAVQFMEGMREVAAAATRYRDEELFGALLKMARAAASQGVAVEPQGGQFAPCPVCDAAPGRSCINVPGHPVRGDFHPERVELAAKVLAGEVPPP</sequence>
<accession>A0ABQ6UM17</accession>
<keyword evidence="3" id="KW-1185">Reference proteome</keyword>
<protein>
    <recommendedName>
        <fullName evidence="1">DNA-binding phage zinc finger domain-containing protein</fullName>
    </recommendedName>
</protein>
<proteinExistence type="predicted"/>
<gene>
    <name evidence="2" type="ORF">F6X54_05745</name>
</gene>
<dbReference type="Pfam" id="PF24623">
    <property type="entry name" value="Phage_zn_bind_8"/>
    <property type="match status" value="1"/>
</dbReference>